<evidence type="ECO:0000256" key="7">
    <source>
        <dbReference type="ARBA" id="ARBA00022723"/>
    </source>
</evidence>
<evidence type="ECO:0000256" key="1">
    <source>
        <dbReference type="ARBA" id="ARBA00001966"/>
    </source>
</evidence>
<dbReference type="InterPro" id="IPR007197">
    <property type="entry name" value="rSAM"/>
</dbReference>
<evidence type="ECO:0000256" key="6">
    <source>
        <dbReference type="ARBA" id="ARBA00022691"/>
    </source>
</evidence>
<dbReference type="SFLD" id="SFLDS00029">
    <property type="entry name" value="Radical_SAM"/>
    <property type="match status" value="1"/>
</dbReference>
<keyword evidence="7" id="KW-0479">Metal-binding</keyword>
<dbReference type="Pfam" id="PF13353">
    <property type="entry name" value="Fer4_12"/>
    <property type="match status" value="1"/>
</dbReference>
<gene>
    <name evidence="13" type="primary">nrdG</name>
    <name evidence="13" type="ORF">N5B56_05685</name>
</gene>
<dbReference type="InterPro" id="IPR034457">
    <property type="entry name" value="Organic_radical-activating"/>
</dbReference>
<comment type="function">
    <text evidence="2 12">Activation of anaerobic ribonucleoside-triphosphate reductase under anaerobic conditions by generation of an organic free radical, using S-adenosylmethionine and reduced flavodoxin as cosubstrates to produce 5'-deoxy-adenosine.</text>
</comment>
<evidence type="ECO:0000313" key="13">
    <source>
        <dbReference type="EMBL" id="MCT7398578.1"/>
    </source>
</evidence>
<dbReference type="InterPro" id="IPR058240">
    <property type="entry name" value="rSAM_sf"/>
</dbReference>
<keyword evidence="9" id="KW-0408">Iron</keyword>
<keyword evidence="10" id="KW-0411">Iron-sulfur</keyword>
<dbReference type="SFLD" id="SFLDG01063">
    <property type="entry name" value="activating_enzymes__group_1"/>
    <property type="match status" value="1"/>
</dbReference>
<dbReference type="SUPFAM" id="SSF102114">
    <property type="entry name" value="Radical SAM enzymes"/>
    <property type="match status" value="1"/>
</dbReference>
<accession>A0ABT2LZ51</accession>
<dbReference type="SFLD" id="SFLDF00299">
    <property type="entry name" value="anaerobic_ribonucleoside-triph"/>
    <property type="match status" value="1"/>
</dbReference>
<keyword evidence="6" id="KW-0949">S-adenosyl-L-methionine</keyword>
<comment type="catalytic activity">
    <reaction evidence="11">
        <text>glycyl-[protein] + reduced [flavodoxin] + S-adenosyl-L-methionine = glycin-2-yl radical-[protein] + semiquinone [flavodoxin] + 5'-deoxyadenosine + L-methionine + H(+)</text>
        <dbReference type="Rhea" id="RHEA:61976"/>
        <dbReference type="Rhea" id="RHEA-COMP:10622"/>
        <dbReference type="Rhea" id="RHEA-COMP:14480"/>
        <dbReference type="Rhea" id="RHEA-COMP:15993"/>
        <dbReference type="Rhea" id="RHEA-COMP:15994"/>
        <dbReference type="ChEBI" id="CHEBI:15378"/>
        <dbReference type="ChEBI" id="CHEBI:17319"/>
        <dbReference type="ChEBI" id="CHEBI:29947"/>
        <dbReference type="ChEBI" id="CHEBI:32722"/>
        <dbReference type="ChEBI" id="CHEBI:57618"/>
        <dbReference type="ChEBI" id="CHEBI:57844"/>
        <dbReference type="ChEBI" id="CHEBI:59789"/>
        <dbReference type="ChEBI" id="CHEBI:140311"/>
    </reaction>
</comment>
<dbReference type="PANTHER" id="PTHR30352">
    <property type="entry name" value="PYRUVATE FORMATE-LYASE-ACTIVATING ENZYME"/>
    <property type="match status" value="1"/>
</dbReference>
<keyword evidence="8 12" id="KW-0560">Oxidoreductase</keyword>
<evidence type="ECO:0000256" key="8">
    <source>
        <dbReference type="ARBA" id="ARBA00023002"/>
    </source>
</evidence>
<comment type="caution">
    <text evidence="13">The sequence shown here is derived from an EMBL/GenBank/DDBJ whole genome shotgun (WGS) entry which is preliminary data.</text>
</comment>
<evidence type="ECO:0000256" key="5">
    <source>
        <dbReference type="ARBA" id="ARBA00022485"/>
    </source>
</evidence>
<evidence type="ECO:0000256" key="9">
    <source>
        <dbReference type="ARBA" id="ARBA00023004"/>
    </source>
</evidence>
<keyword evidence="14" id="KW-1185">Reference proteome</keyword>
<dbReference type="Proteomes" id="UP001431199">
    <property type="component" value="Unassembled WGS sequence"/>
</dbReference>
<evidence type="ECO:0000256" key="11">
    <source>
        <dbReference type="ARBA" id="ARBA00047365"/>
    </source>
</evidence>
<dbReference type="PANTHER" id="PTHR30352:SF2">
    <property type="entry name" value="ANAEROBIC RIBONUCLEOSIDE-TRIPHOSPHATE REDUCTASE-ACTIVATING PROTEIN"/>
    <property type="match status" value="1"/>
</dbReference>
<dbReference type="CDD" id="cd01335">
    <property type="entry name" value="Radical_SAM"/>
    <property type="match status" value="1"/>
</dbReference>
<organism evidence="13 14">
    <name type="scientific">Eubacterium album</name>
    <dbReference type="NCBI Taxonomy" id="2978477"/>
    <lineage>
        <taxon>Bacteria</taxon>
        <taxon>Bacillati</taxon>
        <taxon>Bacillota</taxon>
        <taxon>Clostridia</taxon>
        <taxon>Eubacteriales</taxon>
        <taxon>Eubacteriaceae</taxon>
        <taxon>Eubacterium</taxon>
    </lineage>
</organism>
<evidence type="ECO:0000256" key="12">
    <source>
        <dbReference type="PIRNR" id="PIRNR000368"/>
    </source>
</evidence>
<protein>
    <recommendedName>
        <fullName evidence="4 12">Anaerobic ribonucleoside-triphosphate reductase-activating protein</fullName>
        <ecNumber evidence="12">1.97.1.-</ecNumber>
    </recommendedName>
</protein>
<dbReference type="InterPro" id="IPR013785">
    <property type="entry name" value="Aldolase_TIM"/>
</dbReference>
<comment type="cofactor">
    <cofactor evidence="1">
        <name>[4Fe-4S] cluster</name>
        <dbReference type="ChEBI" id="CHEBI:49883"/>
    </cofactor>
</comment>
<comment type="similarity">
    <text evidence="3 12">Belongs to the organic radical-activating enzymes family.</text>
</comment>
<proteinExistence type="inferred from homology"/>
<dbReference type="InterPro" id="IPR001989">
    <property type="entry name" value="Radical_activat_CS"/>
</dbReference>
<evidence type="ECO:0000256" key="10">
    <source>
        <dbReference type="ARBA" id="ARBA00023014"/>
    </source>
</evidence>
<dbReference type="PIRSF" id="PIRSF000368">
    <property type="entry name" value="NrdG"/>
    <property type="match status" value="1"/>
</dbReference>
<dbReference type="InterPro" id="IPR012837">
    <property type="entry name" value="NrdG"/>
</dbReference>
<evidence type="ECO:0000313" key="14">
    <source>
        <dbReference type="Proteomes" id="UP001431199"/>
    </source>
</evidence>
<dbReference type="NCBIfam" id="TIGR02491">
    <property type="entry name" value="NrdG"/>
    <property type="match status" value="1"/>
</dbReference>
<dbReference type="Gene3D" id="3.20.20.70">
    <property type="entry name" value="Aldolase class I"/>
    <property type="match status" value="1"/>
</dbReference>
<dbReference type="SFLD" id="SFLDG01066">
    <property type="entry name" value="organic_radical-activating_enz"/>
    <property type="match status" value="1"/>
</dbReference>
<dbReference type="PROSITE" id="PS01087">
    <property type="entry name" value="RADICAL_ACTIVATING"/>
    <property type="match status" value="1"/>
</dbReference>
<keyword evidence="5" id="KW-0004">4Fe-4S</keyword>
<dbReference type="EC" id="1.97.1.-" evidence="12"/>
<dbReference type="EMBL" id="JAODBU010000004">
    <property type="protein sequence ID" value="MCT7398578.1"/>
    <property type="molecule type" value="Genomic_DNA"/>
</dbReference>
<sequence length="180" mass="20745">MNYADIKRYDVANGPGVRVSVFVSGCTHRCPGCFNEEAWDFNFGKPFTQETIDYIIDLLKPDFYKGITFLGGEPLEHVNQQGLLPLARKIREVYPEKSIWCFTGYDFEKDVLGRMINEWPETKELLSYIDVLVDGEFIEAQKDLSLVFKGSANQRHILVQESMKSGSLVLWEKPEYITNF</sequence>
<evidence type="ECO:0000256" key="3">
    <source>
        <dbReference type="ARBA" id="ARBA00009777"/>
    </source>
</evidence>
<evidence type="ECO:0000256" key="4">
    <source>
        <dbReference type="ARBA" id="ARBA00014281"/>
    </source>
</evidence>
<name>A0ABT2LZ51_9FIRM</name>
<evidence type="ECO:0000256" key="2">
    <source>
        <dbReference type="ARBA" id="ARBA00003852"/>
    </source>
</evidence>
<reference evidence="13" key="1">
    <citation type="submission" date="2022-09" db="EMBL/GenBank/DDBJ databases">
        <title>Eubacterium sp. LFL-14 isolated from human feces.</title>
        <authorList>
            <person name="Liu F."/>
        </authorList>
    </citation>
    <scope>NUCLEOTIDE SEQUENCE</scope>
    <source>
        <strain evidence="13">LFL-14</strain>
    </source>
</reference>
<dbReference type="RefSeq" id="WP_022089061.1">
    <property type="nucleotide sequence ID" value="NZ_JAODBU010000004.1"/>
</dbReference>